<sequence>MEDKLVTIVVLPYSKAQILKMRLEEQDIECDLEDINLMEDAATSVKVKILEKDIRHAVPILEEFLGKKPELQKKHKEKDDHILVPVDFSPVSYKTCKLAFNIASHQQVKLVFIHCYVNPIVHSVPYADVYVYDSTLLERMDNAEKNANDNFKKFIRKLSTEIGKEKWKMVKSEFIIKPGYADEDILAYAHENNSRLIVMGTGGDSGTIVGSVTADVIYNAKVPVLVIPEESPEKEIQEFKRILYATNFDEKDFAVIDKLVGLLKPFDAKVYCVHMGKEDSSDWDKARLEGMKEVLKSRYTEKDFDCRLIVGKDFLETFDTFIEKENIDIISLTTHKRNMISRLFNPSVARKMVFHSRTPLLIFHA</sequence>
<dbReference type="PANTHER" id="PTHR46268">
    <property type="entry name" value="STRESS RESPONSE PROTEIN NHAX"/>
    <property type="match status" value="1"/>
</dbReference>
<organism evidence="3 4">
    <name type="scientific">Mariniphaga sediminis</name>
    <dbReference type="NCBI Taxonomy" id="1628158"/>
    <lineage>
        <taxon>Bacteria</taxon>
        <taxon>Pseudomonadati</taxon>
        <taxon>Bacteroidota</taxon>
        <taxon>Bacteroidia</taxon>
        <taxon>Marinilabiliales</taxon>
        <taxon>Prolixibacteraceae</taxon>
        <taxon>Mariniphaga</taxon>
    </lineage>
</organism>
<evidence type="ECO:0000259" key="2">
    <source>
        <dbReference type="Pfam" id="PF00582"/>
    </source>
</evidence>
<dbReference type="InterPro" id="IPR014729">
    <property type="entry name" value="Rossmann-like_a/b/a_fold"/>
</dbReference>
<feature type="domain" description="UspA" evidence="2">
    <location>
        <begin position="81"/>
        <end position="228"/>
    </location>
</feature>
<feature type="domain" description="UspA" evidence="2">
    <location>
        <begin position="239"/>
        <end position="363"/>
    </location>
</feature>
<accession>A0A399D2U1</accession>
<comment type="caution">
    <text evidence="3">The sequence shown here is derived from an EMBL/GenBank/DDBJ whole genome shotgun (WGS) entry which is preliminary data.</text>
</comment>
<evidence type="ECO:0000313" key="3">
    <source>
        <dbReference type="EMBL" id="RIH64710.1"/>
    </source>
</evidence>
<dbReference type="AlphaFoldDB" id="A0A399D2U1"/>
<dbReference type="SUPFAM" id="SSF52402">
    <property type="entry name" value="Adenine nucleotide alpha hydrolases-like"/>
    <property type="match status" value="2"/>
</dbReference>
<dbReference type="Gene3D" id="3.40.50.620">
    <property type="entry name" value="HUPs"/>
    <property type="match status" value="2"/>
</dbReference>
<gene>
    <name evidence="3" type="ORF">D1164_13820</name>
</gene>
<dbReference type="Proteomes" id="UP000266441">
    <property type="component" value="Unassembled WGS sequence"/>
</dbReference>
<evidence type="ECO:0000313" key="4">
    <source>
        <dbReference type="Proteomes" id="UP000266441"/>
    </source>
</evidence>
<evidence type="ECO:0000256" key="1">
    <source>
        <dbReference type="ARBA" id="ARBA00008791"/>
    </source>
</evidence>
<dbReference type="Pfam" id="PF00582">
    <property type="entry name" value="Usp"/>
    <property type="match status" value="2"/>
</dbReference>
<proteinExistence type="inferred from homology"/>
<dbReference type="EMBL" id="QWET01000009">
    <property type="protein sequence ID" value="RIH64710.1"/>
    <property type="molecule type" value="Genomic_DNA"/>
</dbReference>
<reference evidence="3 4" key="1">
    <citation type="journal article" date="2015" name="Int. J. Syst. Evol. Microbiol.">
        <title>Mariniphaga sediminis sp. nov., isolated from coastal sediment.</title>
        <authorList>
            <person name="Wang F.Q."/>
            <person name="Shen Q.Y."/>
            <person name="Chen G.J."/>
            <person name="Du Z.J."/>
        </authorList>
    </citation>
    <scope>NUCLEOTIDE SEQUENCE [LARGE SCALE GENOMIC DNA]</scope>
    <source>
        <strain evidence="3 4">SY21</strain>
    </source>
</reference>
<keyword evidence="4" id="KW-1185">Reference proteome</keyword>
<dbReference type="OrthoDB" id="9788959at2"/>
<name>A0A399D2U1_9BACT</name>
<dbReference type="PRINTS" id="PR01438">
    <property type="entry name" value="UNVRSLSTRESS"/>
</dbReference>
<protein>
    <submittedName>
        <fullName evidence="3">Universal stress protein</fullName>
    </submittedName>
</protein>
<dbReference type="InterPro" id="IPR006016">
    <property type="entry name" value="UspA"/>
</dbReference>
<dbReference type="InterPro" id="IPR006015">
    <property type="entry name" value="Universal_stress_UspA"/>
</dbReference>
<comment type="similarity">
    <text evidence="1">Belongs to the universal stress protein A family.</text>
</comment>
<dbReference type="RefSeq" id="WP_119350582.1">
    <property type="nucleotide sequence ID" value="NZ_QWET01000009.1"/>
</dbReference>
<dbReference type="CDD" id="cd00293">
    <property type="entry name" value="USP-like"/>
    <property type="match status" value="2"/>
</dbReference>
<dbReference type="PANTHER" id="PTHR46268:SF6">
    <property type="entry name" value="UNIVERSAL STRESS PROTEIN UP12"/>
    <property type="match status" value="1"/>
</dbReference>